<keyword evidence="1" id="KW-0472">Membrane</keyword>
<accession>A0ABR5J724</accession>
<name>A0ABR5J724_9ACTN</name>
<feature type="transmembrane region" description="Helical" evidence="1">
    <location>
        <begin position="12"/>
        <end position="31"/>
    </location>
</feature>
<dbReference type="EMBL" id="LGUT01001298">
    <property type="protein sequence ID" value="KOG89223.1"/>
    <property type="molecule type" value="Genomic_DNA"/>
</dbReference>
<dbReference type="Proteomes" id="UP000037020">
    <property type="component" value="Unassembled WGS sequence"/>
</dbReference>
<evidence type="ECO:0000256" key="1">
    <source>
        <dbReference type="SAM" id="Phobius"/>
    </source>
</evidence>
<feature type="transmembrane region" description="Helical" evidence="1">
    <location>
        <begin position="43"/>
        <end position="62"/>
    </location>
</feature>
<keyword evidence="1" id="KW-1133">Transmembrane helix</keyword>
<organism evidence="2 3">
    <name type="scientific">Streptomyces varsoviensis</name>
    <dbReference type="NCBI Taxonomy" id="67373"/>
    <lineage>
        <taxon>Bacteria</taxon>
        <taxon>Bacillati</taxon>
        <taxon>Actinomycetota</taxon>
        <taxon>Actinomycetes</taxon>
        <taxon>Kitasatosporales</taxon>
        <taxon>Streptomycetaceae</taxon>
        <taxon>Streptomyces</taxon>
    </lineage>
</organism>
<keyword evidence="1" id="KW-0812">Transmembrane</keyword>
<feature type="non-terminal residue" evidence="2">
    <location>
        <position position="75"/>
    </location>
</feature>
<comment type="caution">
    <text evidence="2">The sequence shown here is derived from an EMBL/GenBank/DDBJ whole genome shotgun (WGS) entry which is preliminary data.</text>
</comment>
<protein>
    <submittedName>
        <fullName evidence="2">Protein rarD</fullName>
    </submittedName>
</protein>
<keyword evidence="3" id="KW-1185">Reference proteome</keyword>
<evidence type="ECO:0000313" key="2">
    <source>
        <dbReference type="EMBL" id="KOG89223.1"/>
    </source>
</evidence>
<proteinExistence type="predicted"/>
<evidence type="ECO:0000313" key="3">
    <source>
        <dbReference type="Proteomes" id="UP000037020"/>
    </source>
</evidence>
<sequence>MTSRSDTSTGLVYGFAAYGMWGLLPLYWHLLQSSGAIEILAHRMAWSMVAVGLALLALRRWSRLRPLLRQPRKLA</sequence>
<reference evidence="2 3" key="1">
    <citation type="submission" date="2015-07" db="EMBL/GenBank/DDBJ databases">
        <authorList>
            <person name="Ju K.-S."/>
            <person name="Doroghazi J.R."/>
            <person name="Metcalf W.W."/>
        </authorList>
    </citation>
    <scope>NUCLEOTIDE SEQUENCE [LARGE SCALE GENOMIC DNA]</scope>
    <source>
        <strain evidence="2 3">NRRL B-3589</strain>
    </source>
</reference>
<gene>
    <name evidence="2" type="ORF">ADK38_15490</name>
</gene>